<organism evidence="2 3">
    <name type="scientific">Sulfuriferula nivalis</name>
    <dbReference type="NCBI Taxonomy" id="2675298"/>
    <lineage>
        <taxon>Bacteria</taxon>
        <taxon>Pseudomonadati</taxon>
        <taxon>Pseudomonadota</taxon>
        <taxon>Betaproteobacteria</taxon>
        <taxon>Nitrosomonadales</taxon>
        <taxon>Sulfuricellaceae</taxon>
        <taxon>Sulfuriferula</taxon>
    </lineage>
</organism>
<dbReference type="EMBL" id="AP021881">
    <property type="protein sequence ID" value="BBP00021.1"/>
    <property type="molecule type" value="Genomic_DNA"/>
</dbReference>
<evidence type="ECO:0000313" key="2">
    <source>
        <dbReference type="EMBL" id="BBP00021.1"/>
    </source>
</evidence>
<feature type="transmembrane region" description="Helical" evidence="1">
    <location>
        <begin position="39"/>
        <end position="57"/>
    </location>
</feature>
<keyword evidence="1" id="KW-0812">Transmembrane</keyword>
<dbReference type="Proteomes" id="UP000463939">
    <property type="component" value="Chromosome"/>
</dbReference>
<keyword evidence="1" id="KW-1133">Transmembrane helix</keyword>
<protein>
    <submittedName>
        <fullName evidence="2">Uncharacterized protein</fullName>
    </submittedName>
</protein>
<accession>A0A809RMK0</accession>
<reference evidence="3" key="1">
    <citation type="submission" date="2019-11" db="EMBL/GenBank/DDBJ databases">
        <title>Isolation and characterization of a novel species in the genus Sulfuriferula.</title>
        <authorList>
            <person name="Mochizuki J."/>
            <person name="Kojima H."/>
            <person name="Fukui M."/>
        </authorList>
    </citation>
    <scope>NUCLEOTIDE SEQUENCE [LARGE SCALE GENOMIC DNA]</scope>
    <source>
        <strain evidence="3">SGTM</strain>
    </source>
</reference>
<gene>
    <name evidence="2" type="ORF">SFSGTM_07290</name>
</gene>
<keyword evidence="1" id="KW-0472">Membrane</keyword>
<keyword evidence="3" id="KW-1185">Reference proteome</keyword>
<evidence type="ECO:0000256" key="1">
    <source>
        <dbReference type="SAM" id="Phobius"/>
    </source>
</evidence>
<feature type="transmembrane region" description="Helical" evidence="1">
    <location>
        <begin position="169"/>
        <end position="186"/>
    </location>
</feature>
<evidence type="ECO:0000313" key="3">
    <source>
        <dbReference type="Proteomes" id="UP000463939"/>
    </source>
</evidence>
<feature type="transmembrane region" description="Helical" evidence="1">
    <location>
        <begin position="111"/>
        <end position="132"/>
    </location>
</feature>
<dbReference type="AlphaFoldDB" id="A0A809RMK0"/>
<feature type="transmembrane region" description="Helical" evidence="1">
    <location>
        <begin position="192"/>
        <end position="212"/>
    </location>
</feature>
<sequence length="307" mass="35717">MRLRRHSQLRPQSRYRHNEQEQISKAIEKSGVIEKIAKWLTILTIPTLFLTLLGYGHELTFLDQFGLHPEDLQSTPLDFLMRSWRPLSYVLINFNKIFTVDNFWKWLASSWITMFWILWSLPLISAIGAWLYTNKKKRYVQAPIQLIQGTRNIFTTHWQQYWHNAPARGWGYAGWLGFPLFLISIAGTWLTFYLGVAFLILSIAYIPMWGFASGKEQAEKEVLSSSACLKLPLVKNSQDADRQARCLLVMQNNKELARGYLIEYSADRVFLYRPCDKHQISVPLRNAVVEQVNTLGFAMPVKDCKPK</sequence>
<proteinExistence type="predicted"/>
<dbReference type="KEGG" id="sniv:SFSGTM_07290"/>
<name>A0A809RMK0_9PROT</name>